<keyword evidence="1" id="KW-0732">Signal</keyword>
<dbReference type="PROSITE" id="PS51257">
    <property type="entry name" value="PROKAR_LIPOPROTEIN"/>
    <property type="match status" value="1"/>
</dbReference>
<gene>
    <name evidence="2" type="ordered locus">IL0316</name>
</gene>
<protein>
    <submittedName>
        <fullName evidence="2">Uncharacterized conserved secreted protein</fullName>
    </submittedName>
</protein>
<dbReference type="STRING" id="283942.IL0316"/>
<evidence type="ECO:0000313" key="3">
    <source>
        <dbReference type="Proteomes" id="UP000001171"/>
    </source>
</evidence>
<dbReference type="OrthoDB" id="6238317at2"/>
<reference evidence="2" key="1">
    <citation type="journal article" date="2004" name="Proc. Natl. Acad. Sci. U.S.A.">
        <title>Genome sequence of the deep-sea gamma-proteobacterium Idiomarina loihiensis reveals amino acid fermentation as a source of carbon and energy.</title>
        <authorList>
            <person name="Hou S."/>
            <person name="Saw J.H."/>
            <person name="Lee K.S."/>
            <person name="Freitas T.A."/>
            <person name="Belisle C."/>
            <person name="Kawarabayasi Y."/>
            <person name="Donachie S.P."/>
            <person name="Pikina A."/>
            <person name="Galperin M.Y."/>
            <person name="Koonin E.V."/>
            <person name="Makarova K.S."/>
            <person name="Omelchenko M.V."/>
            <person name="Sorokin A."/>
            <person name="Wolf Y.I."/>
            <person name="Li Q.X."/>
            <person name="Keum Y.S."/>
            <person name="Campbell S."/>
            <person name="Denery J."/>
            <person name="Aizawa S."/>
            <person name="Shibata S."/>
            <person name="Malahoff A."/>
            <person name="Alam M."/>
        </authorList>
    </citation>
    <scope>NUCLEOTIDE SEQUENCE [LARGE SCALE GENOMIC DNA]</scope>
    <source>
        <strain evidence="2">L2TR</strain>
    </source>
</reference>
<evidence type="ECO:0000256" key="1">
    <source>
        <dbReference type="SAM" id="SignalP"/>
    </source>
</evidence>
<organism evidence="2 3">
    <name type="scientific">Idiomarina loihiensis (strain ATCC BAA-735 / DSM 15497 / L2-TR)</name>
    <dbReference type="NCBI Taxonomy" id="283942"/>
    <lineage>
        <taxon>Bacteria</taxon>
        <taxon>Pseudomonadati</taxon>
        <taxon>Pseudomonadota</taxon>
        <taxon>Gammaproteobacteria</taxon>
        <taxon>Alteromonadales</taxon>
        <taxon>Idiomarinaceae</taxon>
        <taxon>Idiomarina</taxon>
    </lineage>
</organism>
<dbReference type="Proteomes" id="UP000001171">
    <property type="component" value="Chromosome"/>
</dbReference>
<dbReference type="KEGG" id="ilo:IL0316"/>
<dbReference type="HOGENOM" id="CLU_1658441_0_0_6"/>
<keyword evidence="3" id="KW-1185">Reference proteome</keyword>
<dbReference type="RefSeq" id="WP_011233578.1">
    <property type="nucleotide sequence ID" value="NC_006512.1"/>
</dbReference>
<dbReference type="EMBL" id="AE017340">
    <property type="protein sequence ID" value="AAV81159.1"/>
    <property type="molecule type" value="Genomic_DNA"/>
</dbReference>
<sequence length="159" mass="17702">MKLIKFFISITSILSIVACSSSVVKVGPDGSHWRLQSFLDDGLQETVKVYNYCYKGKQSSFVPARDFEKGSHSVVAHVIKQFHSVDSKPLDAFATLDGRFESGKTYVFQNAIEDNKAKVWIANAETGEAVTSKEMVKLTVPDVVDNKQYQNRRCSASTL</sequence>
<accession>Q5QW77</accession>
<evidence type="ECO:0000313" key="2">
    <source>
        <dbReference type="EMBL" id="AAV81159.1"/>
    </source>
</evidence>
<name>Q5QW77_IDILO</name>
<proteinExistence type="predicted"/>
<feature type="signal peptide" evidence="1">
    <location>
        <begin position="1"/>
        <end position="18"/>
    </location>
</feature>
<dbReference type="AlphaFoldDB" id="Q5QW77"/>
<feature type="chain" id="PRO_5004262132" evidence="1">
    <location>
        <begin position="19"/>
        <end position="159"/>
    </location>
</feature>
<dbReference type="GeneID" id="41335463"/>